<protein>
    <submittedName>
        <fullName evidence="1">Uncharacterized protein</fullName>
    </submittedName>
</protein>
<sequence length="69" mass="7710">MIDKIFMVLLFVIMLAACESDEQLPFKTAKSLPAVSTVRVSHGEIVNPQTRVSNTMGQVALRFRSLFII</sequence>
<evidence type="ECO:0000313" key="2">
    <source>
        <dbReference type="Proteomes" id="UP000438914"/>
    </source>
</evidence>
<gene>
    <name evidence="1" type="ORF">FYJ73_12285</name>
</gene>
<organism evidence="1 2">
    <name type="scientific">Hallella mizrahii</name>
    <dbReference type="NCBI Taxonomy" id="2606637"/>
    <lineage>
        <taxon>Bacteria</taxon>
        <taxon>Pseudomonadati</taxon>
        <taxon>Bacteroidota</taxon>
        <taxon>Bacteroidia</taxon>
        <taxon>Bacteroidales</taxon>
        <taxon>Prevotellaceae</taxon>
        <taxon>Hallella</taxon>
    </lineage>
</organism>
<comment type="caution">
    <text evidence="1">The sequence shown here is derived from an EMBL/GenBank/DDBJ whole genome shotgun (WGS) entry which is preliminary data.</text>
</comment>
<accession>A0A7K0KHX2</accession>
<proteinExistence type="predicted"/>
<dbReference type="Proteomes" id="UP000438914">
    <property type="component" value="Unassembled WGS sequence"/>
</dbReference>
<dbReference type="PROSITE" id="PS51257">
    <property type="entry name" value="PROKAR_LIPOPROTEIN"/>
    <property type="match status" value="1"/>
</dbReference>
<reference evidence="1 2" key="1">
    <citation type="submission" date="2019-08" db="EMBL/GenBank/DDBJ databases">
        <title>In-depth cultivation of the pig gut microbiome towards novel bacterial diversity and tailored functional studies.</title>
        <authorList>
            <person name="Wylensek D."/>
            <person name="Hitch T.C.A."/>
            <person name="Clavel T."/>
        </authorList>
    </citation>
    <scope>NUCLEOTIDE SEQUENCE [LARGE SCALE GENOMIC DNA]</scope>
    <source>
        <strain evidence="1 2">LKV-178-WT-2A</strain>
    </source>
</reference>
<evidence type="ECO:0000313" key="1">
    <source>
        <dbReference type="EMBL" id="MST85432.1"/>
    </source>
</evidence>
<keyword evidence="2" id="KW-1185">Reference proteome</keyword>
<dbReference type="EMBL" id="VUNG01000038">
    <property type="protein sequence ID" value="MST85432.1"/>
    <property type="molecule type" value="Genomic_DNA"/>
</dbReference>
<dbReference type="AlphaFoldDB" id="A0A7K0KHX2"/>
<name>A0A7K0KHX2_9BACT</name>
<dbReference type="RefSeq" id="WP_154535020.1">
    <property type="nucleotide sequence ID" value="NZ_VUNG01000038.1"/>
</dbReference>